<dbReference type="Gene3D" id="1.10.1740.10">
    <property type="match status" value="1"/>
</dbReference>
<keyword evidence="4" id="KW-0804">Transcription</keyword>
<evidence type="ECO:0000313" key="6">
    <source>
        <dbReference type="EMBL" id="MBO3273722.1"/>
    </source>
</evidence>
<comment type="similarity">
    <text evidence="1">Belongs to the sigma-70 factor family. ECF subfamily.</text>
</comment>
<keyword evidence="3" id="KW-0731">Sigma factor</keyword>
<dbReference type="InterPro" id="IPR039425">
    <property type="entry name" value="RNA_pol_sigma-70-like"/>
</dbReference>
<dbReference type="InterPro" id="IPR014284">
    <property type="entry name" value="RNA_pol_sigma-70_dom"/>
</dbReference>
<dbReference type="InterPro" id="IPR013325">
    <property type="entry name" value="RNA_pol_sigma_r2"/>
</dbReference>
<keyword evidence="7" id="KW-1185">Reference proteome</keyword>
<dbReference type="InterPro" id="IPR036388">
    <property type="entry name" value="WH-like_DNA-bd_sf"/>
</dbReference>
<gene>
    <name evidence="6" type="ORF">JFY56_00615</name>
</gene>
<dbReference type="SUPFAM" id="SSF88659">
    <property type="entry name" value="Sigma3 and sigma4 domains of RNA polymerase sigma factors"/>
    <property type="match status" value="1"/>
</dbReference>
<evidence type="ECO:0000259" key="5">
    <source>
        <dbReference type="Pfam" id="PF08281"/>
    </source>
</evidence>
<dbReference type="InterPro" id="IPR013324">
    <property type="entry name" value="RNA_pol_sigma_r3/r4-like"/>
</dbReference>
<dbReference type="PANTHER" id="PTHR43133">
    <property type="entry name" value="RNA POLYMERASE ECF-TYPE SIGMA FACTO"/>
    <property type="match status" value="1"/>
</dbReference>
<protein>
    <submittedName>
        <fullName evidence="6">RNA polymerase sigma factor</fullName>
    </submittedName>
</protein>
<dbReference type="Proteomes" id="UP000669060">
    <property type="component" value="Unassembled WGS sequence"/>
</dbReference>
<organism evidence="6 7">
    <name type="scientific">Pseudomonas schmalbachii</name>
    <dbReference type="NCBI Taxonomy" id="2816993"/>
    <lineage>
        <taxon>Bacteria</taxon>
        <taxon>Pseudomonadati</taxon>
        <taxon>Pseudomonadota</taxon>
        <taxon>Gammaproteobacteria</taxon>
        <taxon>Pseudomonadales</taxon>
        <taxon>Pseudomonadaceae</taxon>
        <taxon>Pseudomonas</taxon>
    </lineage>
</organism>
<dbReference type="NCBIfam" id="TIGR02937">
    <property type="entry name" value="sigma70-ECF"/>
    <property type="match status" value="1"/>
</dbReference>
<dbReference type="RefSeq" id="WP_208311553.1">
    <property type="nucleotide sequence ID" value="NZ_JAELYA010000001.1"/>
</dbReference>
<feature type="domain" description="RNA polymerase sigma factor 70 region 4 type 2" evidence="5">
    <location>
        <begin position="115"/>
        <end position="163"/>
    </location>
</feature>
<evidence type="ECO:0000256" key="3">
    <source>
        <dbReference type="ARBA" id="ARBA00023082"/>
    </source>
</evidence>
<evidence type="ECO:0000313" key="7">
    <source>
        <dbReference type="Proteomes" id="UP000669060"/>
    </source>
</evidence>
<dbReference type="PANTHER" id="PTHR43133:SF63">
    <property type="entry name" value="RNA POLYMERASE SIGMA FACTOR FECI-RELATED"/>
    <property type="match status" value="1"/>
</dbReference>
<dbReference type="Gene3D" id="1.10.10.10">
    <property type="entry name" value="Winged helix-like DNA-binding domain superfamily/Winged helix DNA-binding domain"/>
    <property type="match status" value="1"/>
</dbReference>
<evidence type="ECO:0000256" key="2">
    <source>
        <dbReference type="ARBA" id="ARBA00023015"/>
    </source>
</evidence>
<dbReference type="CDD" id="cd06171">
    <property type="entry name" value="Sigma70_r4"/>
    <property type="match status" value="1"/>
</dbReference>
<evidence type="ECO:0000256" key="4">
    <source>
        <dbReference type="ARBA" id="ARBA00023163"/>
    </source>
</evidence>
<comment type="caution">
    <text evidence="6">The sequence shown here is derived from an EMBL/GenBank/DDBJ whole genome shotgun (WGS) entry which is preliminary data.</text>
</comment>
<evidence type="ECO:0000256" key="1">
    <source>
        <dbReference type="ARBA" id="ARBA00010641"/>
    </source>
</evidence>
<dbReference type="Pfam" id="PF08281">
    <property type="entry name" value="Sigma70_r4_2"/>
    <property type="match status" value="1"/>
</dbReference>
<sequence>MPLDSPKPTLVAALVRHYDDLVDSLRRRLGDRYFAREVVHDVCVQLLEEPEKDGVRSPLALLRKISHDRAVSLYRSERRRQAWVDDQAELPDIVCARPTPERQHEAASELDRLCDAIADLPPRCQMVFVMHKIHELPQAEVAERMGISLKAVEKHLRLGMAACRAHLGWQESHA</sequence>
<name>A0ABS3TJ83_9PSED</name>
<keyword evidence="2" id="KW-0805">Transcription regulation</keyword>
<reference evidence="6 7" key="1">
    <citation type="submission" date="2020-12" db="EMBL/GenBank/DDBJ databases">
        <title>Pseudomonas schmalbachii sp. nov. isolated from millipede gut.</title>
        <authorList>
            <person name="Shelomi M."/>
        </authorList>
    </citation>
    <scope>NUCLEOTIDE SEQUENCE [LARGE SCALE GENOMIC DNA]</scope>
    <source>
        <strain evidence="6 7">Milli4</strain>
    </source>
</reference>
<proteinExistence type="inferred from homology"/>
<dbReference type="SUPFAM" id="SSF88946">
    <property type="entry name" value="Sigma2 domain of RNA polymerase sigma factors"/>
    <property type="match status" value="1"/>
</dbReference>
<accession>A0ABS3TJ83</accession>
<dbReference type="InterPro" id="IPR013249">
    <property type="entry name" value="RNA_pol_sigma70_r4_t2"/>
</dbReference>
<dbReference type="EMBL" id="JAELYA010000001">
    <property type="protein sequence ID" value="MBO3273722.1"/>
    <property type="molecule type" value="Genomic_DNA"/>
</dbReference>